<dbReference type="FunCoup" id="A0A0D8JSJ8">
    <property type="interactions" value="4"/>
</dbReference>
<evidence type="ECO:0000313" key="8">
    <source>
        <dbReference type="Proteomes" id="UP000001261"/>
    </source>
</evidence>
<evidence type="ECO:0000256" key="4">
    <source>
        <dbReference type="ARBA" id="ARBA00022989"/>
    </source>
</evidence>
<dbReference type="KEGG" id="cim:CIMG_10628"/>
<dbReference type="InterPro" id="IPR019334">
    <property type="entry name" value="TMEM170A/B/YPR153W-like"/>
</dbReference>
<keyword evidence="3 6" id="KW-0812">Transmembrane</keyword>
<proteinExistence type="inferred from homology"/>
<organism evidence="7 8">
    <name type="scientific">Coccidioides immitis (strain RS)</name>
    <name type="common">Valley fever fungus</name>
    <dbReference type="NCBI Taxonomy" id="246410"/>
    <lineage>
        <taxon>Eukaryota</taxon>
        <taxon>Fungi</taxon>
        <taxon>Dikarya</taxon>
        <taxon>Ascomycota</taxon>
        <taxon>Pezizomycotina</taxon>
        <taxon>Eurotiomycetes</taxon>
        <taxon>Eurotiomycetidae</taxon>
        <taxon>Onygenales</taxon>
        <taxon>Onygenaceae</taxon>
        <taxon>Coccidioides</taxon>
    </lineage>
</organism>
<reference evidence="8" key="1">
    <citation type="journal article" date="2009" name="Genome Res.">
        <title>Comparative genomic analyses of the human fungal pathogens Coccidioides and their relatives.</title>
        <authorList>
            <person name="Sharpton T.J."/>
            <person name="Stajich J.E."/>
            <person name="Rounsley S.D."/>
            <person name="Gardner M.J."/>
            <person name="Wortman J.R."/>
            <person name="Jordar V.S."/>
            <person name="Maiti R."/>
            <person name="Kodira C.D."/>
            <person name="Neafsey D.E."/>
            <person name="Zeng Q."/>
            <person name="Hung C.-Y."/>
            <person name="McMahan C."/>
            <person name="Muszewska A."/>
            <person name="Grynberg M."/>
            <person name="Mandel M.A."/>
            <person name="Kellner E.M."/>
            <person name="Barker B.M."/>
            <person name="Galgiani J.N."/>
            <person name="Orbach M.J."/>
            <person name="Kirkland T.N."/>
            <person name="Cole G.T."/>
            <person name="Henn M.R."/>
            <person name="Birren B.W."/>
            <person name="Taylor J.W."/>
        </authorList>
    </citation>
    <scope>NUCLEOTIDE SEQUENCE [LARGE SCALE GENOMIC DNA]</scope>
    <source>
        <strain evidence="8">RS</strain>
    </source>
</reference>
<dbReference type="GO" id="GO:0016020">
    <property type="term" value="C:membrane"/>
    <property type="evidence" value="ECO:0007669"/>
    <property type="project" value="UniProtKB-SubCell"/>
</dbReference>
<dbReference type="InParanoid" id="A0A0D8JSJ8"/>
<evidence type="ECO:0000256" key="6">
    <source>
        <dbReference type="SAM" id="Phobius"/>
    </source>
</evidence>
<keyword evidence="5 6" id="KW-0472">Membrane</keyword>
<keyword evidence="8" id="KW-1185">Reference proteome</keyword>
<dbReference type="OMA" id="FPMQGGL"/>
<comment type="similarity">
    <text evidence="2">Belongs to the TMEM170 family.</text>
</comment>
<accession>A0A0D8JSJ8</accession>
<dbReference type="STRING" id="246410.A0A0D8JSJ8"/>
<dbReference type="GeneID" id="24163366"/>
<dbReference type="Pfam" id="PF10190">
    <property type="entry name" value="Tmemb_170"/>
    <property type="match status" value="1"/>
</dbReference>
<feature type="transmembrane region" description="Helical" evidence="6">
    <location>
        <begin position="107"/>
        <end position="129"/>
    </location>
</feature>
<comment type="subcellular location">
    <subcellularLocation>
        <location evidence="1">Membrane</location>
        <topology evidence="1">Multi-pass membrane protein</topology>
    </subcellularLocation>
</comment>
<dbReference type="PANTHER" id="PTHR22779">
    <property type="entry name" value="SD17342P"/>
    <property type="match status" value="1"/>
</dbReference>
<dbReference type="OrthoDB" id="2131401at2759"/>
<dbReference type="PANTHER" id="PTHR22779:SF6">
    <property type="entry name" value="SD17342P"/>
    <property type="match status" value="1"/>
</dbReference>
<reference evidence="8" key="2">
    <citation type="journal article" date="2010" name="Genome Res.">
        <title>Population genomic sequencing of Coccidioides fungi reveals recent hybridization and transposon control.</title>
        <authorList>
            <person name="Neafsey D.E."/>
            <person name="Barker B.M."/>
            <person name="Sharpton T.J."/>
            <person name="Stajich J.E."/>
            <person name="Park D.J."/>
            <person name="Whiston E."/>
            <person name="Hung C.-Y."/>
            <person name="McMahan C."/>
            <person name="White J."/>
            <person name="Sykes S."/>
            <person name="Heiman D."/>
            <person name="Young S."/>
            <person name="Zeng Q."/>
            <person name="Abouelleil A."/>
            <person name="Aftuck L."/>
            <person name="Bessette D."/>
            <person name="Brown A."/>
            <person name="FitzGerald M."/>
            <person name="Lui A."/>
            <person name="Macdonald J.P."/>
            <person name="Priest M."/>
            <person name="Orbach M.J."/>
            <person name="Galgiani J.N."/>
            <person name="Kirkland T.N."/>
            <person name="Cole G.T."/>
            <person name="Birren B.W."/>
            <person name="Henn M.R."/>
            <person name="Taylor J.W."/>
            <person name="Rounsley S.D."/>
        </authorList>
    </citation>
    <scope>GENOME REANNOTATION</scope>
    <source>
        <strain evidence="8">RS</strain>
    </source>
</reference>
<protein>
    <submittedName>
        <fullName evidence="7">Integral membrane protein</fullName>
    </submittedName>
</protein>
<feature type="transmembrane region" description="Helical" evidence="6">
    <location>
        <begin position="68"/>
        <end position="95"/>
    </location>
</feature>
<evidence type="ECO:0000256" key="2">
    <source>
        <dbReference type="ARBA" id="ARBA00006325"/>
    </source>
</evidence>
<sequence length="133" mass="14640">MFVPGDYSVPPFPSLYTPLGPSRDEAKYLVFTGDMWRFTLFWTLILYSGVHIAAAACVVITQWHSWKVIWAVPVFYILIAGLEGLLAGSVVGLLIGAVYEAGNLKMITWLPFIWGCINTLVLILSGFSIQGGL</sequence>
<evidence type="ECO:0000256" key="5">
    <source>
        <dbReference type="ARBA" id="ARBA00023136"/>
    </source>
</evidence>
<evidence type="ECO:0000256" key="1">
    <source>
        <dbReference type="ARBA" id="ARBA00004141"/>
    </source>
</evidence>
<gene>
    <name evidence="7" type="ORF">CIMG_10628</name>
</gene>
<evidence type="ECO:0000313" key="7">
    <source>
        <dbReference type="EMBL" id="KJF60257.1"/>
    </source>
</evidence>
<dbReference type="VEuPathDB" id="FungiDB:CIMG_10628"/>
<feature type="transmembrane region" description="Helical" evidence="6">
    <location>
        <begin position="40"/>
        <end position="61"/>
    </location>
</feature>
<dbReference type="RefSeq" id="XP_012214264.1">
    <property type="nucleotide sequence ID" value="XM_012358841.1"/>
</dbReference>
<name>A0A0D8JSJ8_COCIM</name>
<keyword evidence="4 6" id="KW-1133">Transmembrane helix</keyword>
<evidence type="ECO:0000256" key="3">
    <source>
        <dbReference type="ARBA" id="ARBA00022692"/>
    </source>
</evidence>
<dbReference type="EMBL" id="GG704911">
    <property type="protein sequence ID" value="KJF60257.1"/>
    <property type="molecule type" value="Genomic_DNA"/>
</dbReference>
<dbReference type="AlphaFoldDB" id="A0A0D8JSJ8"/>
<dbReference type="Proteomes" id="UP000001261">
    <property type="component" value="Unassembled WGS sequence"/>
</dbReference>